<dbReference type="AlphaFoldDB" id="A0A6I4IG46"/>
<evidence type="ECO:0000313" key="1">
    <source>
        <dbReference type="EMBL" id="MVO08645.1"/>
    </source>
</evidence>
<reference evidence="2" key="1">
    <citation type="submission" date="2019-05" db="EMBL/GenBank/DDBJ databases">
        <title>Flavobacterium profundi sp. nov., isolated from a deep-sea seamount.</title>
        <authorList>
            <person name="Zhang D.-C."/>
        </authorList>
    </citation>
    <scope>NUCLEOTIDE SEQUENCE [LARGE SCALE GENOMIC DNA]</scope>
    <source>
        <strain evidence="2">TP390</strain>
    </source>
</reference>
<sequence length="98" mass="11660">MKYSILLLIQLYWLLKSKRSKPKCIFRKSCSHYVFEVANREGFLNGLNALYFRYKNCRYGYEIFTNPITHEIEMLLPSKVVVGNHEIAKRLLTKTIKK</sequence>
<dbReference type="InterPro" id="IPR002696">
    <property type="entry name" value="Membr_insert_effic_factor_YidD"/>
</dbReference>
<dbReference type="NCBIfam" id="TIGR00278">
    <property type="entry name" value="membrane protein insertion efficiency factor YidD"/>
    <property type="match status" value="1"/>
</dbReference>
<dbReference type="RefSeq" id="WP_140997041.1">
    <property type="nucleotide sequence ID" value="NZ_VDCZ01000003.1"/>
</dbReference>
<name>A0A6I4IG46_9FLAO</name>
<accession>A0A6I4IG46</accession>
<comment type="caution">
    <text evidence="1">The sequence shown here is derived from an EMBL/GenBank/DDBJ whole genome shotgun (WGS) entry which is preliminary data.</text>
</comment>
<evidence type="ECO:0000313" key="2">
    <source>
        <dbReference type="Proteomes" id="UP000431264"/>
    </source>
</evidence>
<dbReference type="EMBL" id="WQLW01000003">
    <property type="protein sequence ID" value="MVO08645.1"/>
    <property type="molecule type" value="Genomic_DNA"/>
</dbReference>
<protein>
    <submittedName>
        <fullName evidence="1">Membrane protein insertion efficiency factor YidD</fullName>
    </submittedName>
</protein>
<proteinExistence type="predicted"/>
<dbReference type="Proteomes" id="UP000431264">
    <property type="component" value="Unassembled WGS sequence"/>
</dbReference>
<dbReference type="Pfam" id="PF01809">
    <property type="entry name" value="YidD"/>
    <property type="match status" value="1"/>
</dbReference>
<dbReference type="SMART" id="SM01234">
    <property type="entry name" value="Haemolytic"/>
    <property type="match status" value="1"/>
</dbReference>
<dbReference type="OrthoDB" id="710170at2"/>
<organism evidence="1 2">
    <name type="scientific">Flavobacterium profundi</name>
    <dbReference type="NCBI Taxonomy" id="1774945"/>
    <lineage>
        <taxon>Bacteria</taxon>
        <taxon>Pseudomonadati</taxon>
        <taxon>Bacteroidota</taxon>
        <taxon>Flavobacteriia</taxon>
        <taxon>Flavobacteriales</taxon>
        <taxon>Flavobacteriaceae</taxon>
        <taxon>Flavobacterium</taxon>
    </lineage>
</organism>
<gene>
    <name evidence="1" type="primary">yidD</name>
    <name evidence="1" type="ORF">GOQ30_05640</name>
</gene>
<keyword evidence="2" id="KW-1185">Reference proteome</keyword>